<organism evidence="1 2">
    <name type="scientific">Puccinia sorghi</name>
    <dbReference type="NCBI Taxonomy" id="27349"/>
    <lineage>
        <taxon>Eukaryota</taxon>
        <taxon>Fungi</taxon>
        <taxon>Dikarya</taxon>
        <taxon>Basidiomycota</taxon>
        <taxon>Pucciniomycotina</taxon>
        <taxon>Pucciniomycetes</taxon>
        <taxon>Pucciniales</taxon>
        <taxon>Pucciniaceae</taxon>
        <taxon>Puccinia</taxon>
    </lineage>
</organism>
<evidence type="ECO:0000313" key="2">
    <source>
        <dbReference type="Proteomes" id="UP000037035"/>
    </source>
</evidence>
<reference evidence="1 2" key="1">
    <citation type="submission" date="2015-08" db="EMBL/GenBank/DDBJ databases">
        <title>Next Generation Sequencing and Analysis of the Genome of Puccinia sorghi L Schw, the Causal Agent of Maize Common Rust.</title>
        <authorList>
            <person name="Rochi L."/>
            <person name="Burguener G."/>
            <person name="Darino M."/>
            <person name="Turjanski A."/>
            <person name="Kreff E."/>
            <person name="Dieguez M.J."/>
            <person name="Sacco F."/>
        </authorList>
    </citation>
    <scope>NUCLEOTIDE SEQUENCE [LARGE SCALE GENOMIC DNA]</scope>
    <source>
        <strain evidence="1 2">RO10H11247</strain>
    </source>
</reference>
<dbReference type="AlphaFoldDB" id="A0A0L6UDY5"/>
<dbReference type="VEuPathDB" id="FungiDB:VP01_725g2"/>
<dbReference type="Proteomes" id="UP000037035">
    <property type="component" value="Unassembled WGS sequence"/>
</dbReference>
<dbReference type="EMBL" id="LAVV01012672">
    <property type="protein sequence ID" value="KNZ46437.1"/>
    <property type="molecule type" value="Genomic_DNA"/>
</dbReference>
<gene>
    <name evidence="1" type="ORF">VP01_725g2</name>
</gene>
<sequence>MLTEATLPHLSHPPPLPSSHCPLPSLPYRIKPTKLPHADQGPSLPCVSPNKLPSLLIELAGTLQKFFCAYIFINYKINHLSSKISTLLNDREKTTAPAAGILIYIIKLNSPLGYSSMHFDCIIAKGFYYLVELQRISTELRTKFTKIWVKIFHNLQPKHNRYQLILQKQHYTFIVLLSKCLNPVIELIFKDGKISMLGHLSPCTVEPAVLWCRKQPFTLVQQTLDLVPKVKFDNPQSMGDLERLANSAAEIYRMKRSVSFSSLEKSVFCVKRWNCKYDEQKDMGKLKMVDIQKLGFLREQVYGRRIEQENGENHKRITKRLINNQPKKTEGIYIFKDASEALKGGYYEGPLRIRELSQSGVNLELYHVIYCEHQSSYVFPHDLSTTWSCYVLVVYCLGLLKADTVVKALQEMCKHILVLHINPEVCYNKLKSSNRCVNKFCGKDEHNTAKKNLLNCLQLTCSLLKPSCHPNAILHSDCASKLGLLWEKGGSNTKNLIGLSECQLQAVEQVSCEVKAV</sequence>
<name>A0A0L6UDY5_9BASI</name>
<keyword evidence="2" id="KW-1185">Reference proteome</keyword>
<protein>
    <submittedName>
        <fullName evidence="1">Uncharacterized protein</fullName>
    </submittedName>
</protein>
<proteinExistence type="predicted"/>
<comment type="caution">
    <text evidence="1">The sequence shown here is derived from an EMBL/GenBank/DDBJ whole genome shotgun (WGS) entry which is preliminary data.</text>
</comment>
<accession>A0A0L6UDY5</accession>
<evidence type="ECO:0000313" key="1">
    <source>
        <dbReference type="EMBL" id="KNZ46437.1"/>
    </source>
</evidence>